<proteinExistence type="predicted"/>
<dbReference type="STRING" id="1163406.A0A0L0NKM3"/>
<reference evidence="2 3" key="1">
    <citation type="journal article" date="2015" name="BMC Genomics">
        <title>The genome of the truffle-parasite Tolypocladium ophioglossoides and the evolution of antifungal peptaibiotics.</title>
        <authorList>
            <person name="Quandt C.A."/>
            <person name="Bushley K.E."/>
            <person name="Spatafora J.W."/>
        </authorList>
    </citation>
    <scope>NUCLEOTIDE SEQUENCE [LARGE SCALE GENOMIC DNA]</scope>
    <source>
        <strain evidence="2 3">CBS 100239</strain>
    </source>
</reference>
<keyword evidence="1" id="KW-1133">Transmembrane helix</keyword>
<sequence length="196" mass="21505">MAVGSDTAVEIPDESALDTVNLISHWRSIITLVVYVLISEYSRARLATCRRGARQLTPWQTSTSSSLSRPHLHPAGAGECLLLDALSALPVIPTRRDRFQHGVEDDHDDDNDNNNNGKLEPWVRLNFPMNVVTVPLMVDLFLLAILAIGRSEVHVGTIGADNISPIGIMVFITTLAYIAISIDASGLIRYFAFKVL</sequence>
<protein>
    <submittedName>
        <fullName evidence="2">Uncharacterized protein</fullName>
    </submittedName>
</protein>
<evidence type="ECO:0000313" key="2">
    <source>
        <dbReference type="EMBL" id="KND94589.1"/>
    </source>
</evidence>
<dbReference type="AlphaFoldDB" id="A0A0L0NKM3"/>
<gene>
    <name evidence="2" type="ORF">TOPH_00819</name>
</gene>
<accession>A0A0L0NKM3</accession>
<keyword evidence="3" id="KW-1185">Reference proteome</keyword>
<evidence type="ECO:0000313" key="3">
    <source>
        <dbReference type="Proteomes" id="UP000036947"/>
    </source>
</evidence>
<dbReference type="OrthoDB" id="442352at2759"/>
<evidence type="ECO:0000256" key="1">
    <source>
        <dbReference type="SAM" id="Phobius"/>
    </source>
</evidence>
<feature type="transmembrane region" description="Helical" evidence="1">
    <location>
        <begin position="20"/>
        <end position="38"/>
    </location>
</feature>
<organism evidence="2 3">
    <name type="scientific">Tolypocladium ophioglossoides (strain CBS 100239)</name>
    <name type="common">Snaketongue truffleclub</name>
    <name type="synonym">Elaphocordyceps ophioglossoides</name>
    <dbReference type="NCBI Taxonomy" id="1163406"/>
    <lineage>
        <taxon>Eukaryota</taxon>
        <taxon>Fungi</taxon>
        <taxon>Dikarya</taxon>
        <taxon>Ascomycota</taxon>
        <taxon>Pezizomycotina</taxon>
        <taxon>Sordariomycetes</taxon>
        <taxon>Hypocreomycetidae</taxon>
        <taxon>Hypocreales</taxon>
        <taxon>Ophiocordycipitaceae</taxon>
        <taxon>Tolypocladium</taxon>
    </lineage>
</organism>
<keyword evidence="1" id="KW-0812">Transmembrane</keyword>
<dbReference type="Proteomes" id="UP000036947">
    <property type="component" value="Unassembled WGS sequence"/>
</dbReference>
<feature type="transmembrane region" description="Helical" evidence="1">
    <location>
        <begin position="168"/>
        <end position="192"/>
    </location>
</feature>
<comment type="caution">
    <text evidence="2">The sequence shown here is derived from an EMBL/GenBank/DDBJ whole genome shotgun (WGS) entry which is preliminary data.</text>
</comment>
<name>A0A0L0NKM3_TOLOC</name>
<keyword evidence="1" id="KW-0472">Membrane</keyword>
<dbReference type="EMBL" id="LFRF01000002">
    <property type="protein sequence ID" value="KND94589.1"/>
    <property type="molecule type" value="Genomic_DNA"/>
</dbReference>
<feature type="transmembrane region" description="Helical" evidence="1">
    <location>
        <begin position="127"/>
        <end position="148"/>
    </location>
</feature>